<evidence type="ECO:0000313" key="3">
    <source>
        <dbReference type="Proteomes" id="UP000030185"/>
    </source>
</evidence>
<name>A0A098LDJ7_9BACT</name>
<reference evidence="2 3" key="1">
    <citation type="submission" date="2014-09" db="EMBL/GenBank/DDBJ databases">
        <title>Sporocytophaga myxococcoides PG-01 genome sequencing.</title>
        <authorList>
            <person name="Liu L."/>
            <person name="Gao P.J."/>
            <person name="Chen G.J."/>
            <person name="Wang L.S."/>
        </authorList>
    </citation>
    <scope>NUCLEOTIDE SEQUENCE [LARGE SCALE GENOMIC DNA]</scope>
    <source>
        <strain evidence="2 3">PG-01</strain>
    </source>
</reference>
<dbReference type="EMBL" id="BBLT01000003">
    <property type="protein sequence ID" value="GAL84517.1"/>
    <property type="molecule type" value="Genomic_DNA"/>
</dbReference>
<sequence>MITKDTPLKDIISQNRLLQSVVERFNFKLPSWNVSVQQACLLNGENPDFVIGILKAFDENTDFPTQELMSFSLTSILNYLKKTHEYYLSKKLPEIELSIENLIRDYAPGSPSLVHSGSLFLTYKEDLIKHIWEEELELFPYIEYLQTTKLQGFKFDVHSKLSKYSISTFIHSHDDHEKGLESIKEIILAAANQREPVMAYRIFLIQLEIFSKDLQKHSMVEDEILIPMALKLEKELNNILRN</sequence>
<comment type="caution">
    <text evidence="2">The sequence shown here is derived from an EMBL/GenBank/DDBJ whole genome shotgun (WGS) entry which is preliminary data.</text>
</comment>
<evidence type="ECO:0000313" key="2">
    <source>
        <dbReference type="EMBL" id="GAL84517.1"/>
    </source>
</evidence>
<dbReference type="RefSeq" id="WP_045461560.1">
    <property type="nucleotide sequence ID" value="NZ_BBLT01000003.1"/>
</dbReference>
<dbReference type="eggNOG" id="COG2846">
    <property type="taxonomic scope" value="Bacteria"/>
</dbReference>
<evidence type="ECO:0000256" key="1">
    <source>
        <dbReference type="ARBA" id="ARBA00004496"/>
    </source>
</evidence>
<dbReference type="STRING" id="153721.MYP_1745"/>
<dbReference type="Proteomes" id="UP000030185">
    <property type="component" value="Unassembled WGS sequence"/>
</dbReference>
<dbReference type="InterPro" id="IPR019903">
    <property type="entry name" value="RIC_family"/>
</dbReference>
<dbReference type="GO" id="GO:0005737">
    <property type="term" value="C:cytoplasm"/>
    <property type="evidence" value="ECO:0007669"/>
    <property type="project" value="UniProtKB-SubCell"/>
</dbReference>
<keyword evidence="3" id="KW-1185">Reference proteome</keyword>
<dbReference type="PANTHER" id="PTHR36438:SF1">
    <property type="entry name" value="IRON-SULFUR CLUSTER REPAIR PROTEIN YTFE"/>
    <property type="match status" value="1"/>
</dbReference>
<protein>
    <submittedName>
        <fullName evidence="2">Hemerythrin HHE cation binding domain-containing protein</fullName>
    </submittedName>
</protein>
<dbReference type="AlphaFoldDB" id="A0A098LDJ7"/>
<organism evidence="2 3">
    <name type="scientific">Sporocytophaga myxococcoides</name>
    <dbReference type="NCBI Taxonomy" id="153721"/>
    <lineage>
        <taxon>Bacteria</taxon>
        <taxon>Pseudomonadati</taxon>
        <taxon>Bacteroidota</taxon>
        <taxon>Cytophagia</taxon>
        <taxon>Cytophagales</taxon>
        <taxon>Cytophagaceae</taxon>
        <taxon>Sporocytophaga</taxon>
    </lineage>
</organism>
<proteinExistence type="predicted"/>
<dbReference type="Gene3D" id="1.20.120.520">
    <property type="entry name" value="nmb1532 protein domain like"/>
    <property type="match status" value="1"/>
</dbReference>
<dbReference type="OrthoDB" id="977349at2"/>
<gene>
    <name evidence="2" type="ORF">MYP_1745</name>
</gene>
<accession>A0A098LDJ7</accession>
<dbReference type="PANTHER" id="PTHR36438">
    <property type="entry name" value="IRON-SULFUR CLUSTER REPAIR PROTEIN YTFE"/>
    <property type="match status" value="1"/>
</dbReference>
<comment type="subcellular location">
    <subcellularLocation>
        <location evidence="1">Cytoplasm</location>
    </subcellularLocation>
</comment>